<accession>A0A3G8M922</accession>
<organism evidence="1 2">
    <name type="scientific">Methylocystis rosea</name>
    <dbReference type="NCBI Taxonomy" id="173366"/>
    <lineage>
        <taxon>Bacteria</taxon>
        <taxon>Pseudomonadati</taxon>
        <taxon>Pseudomonadota</taxon>
        <taxon>Alphaproteobacteria</taxon>
        <taxon>Hyphomicrobiales</taxon>
        <taxon>Methylocystaceae</taxon>
        <taxon>Methylocystis</taxon>
    </lineage>
</organism>
<dbReference type="RefSeq" id="WP_124739837.1">
    <property type="nucleotide sequence ID" value="NZ_CP034086.1"/>
</dbReference>
<gene>
    <name evidence="1" type="ORF">EHO51_16980</name>
</gene>
<dbReference type="Proteomes" id="UP000273982">
    <property type="component" value="Chromosome"/>
</dbReference>
<evidence type="ECO:0000313" key="1">
    <source>
        <dbReference type="EMBL" id="AZG78287.1"/>
    </source>
</evidence>
<dbReference type="KEGG" id="mros:EHO51_16980"/>
<protein>
    <submittedName>
        <fullName evidence="1">Uncharacterized protein</fullName>
    </submittedName>
</protein>
<name>A0A3G8M922_9HYPH</name>
<dbReference type="AlphaFoldDB" id="A0A3G8M922"/>
<evidence type="ECO:0000313" key="2">
    <source>
        <dbReference type="Proteomes" id="UP000273982"/>
    </source>
</evidence>
<proteinExistence type="predicted"/>
<sequence length="153" mass="17485">MRTETHGSDTAALQESAGCVNAVPALPVPMGFRLLTLRCFHNDPDPPAFAWLNQRIFRTPDRMGRHGLFFGAAFRPEIMDWLIARVGRPSSRESGKPQRNPDWPSILWRRAERAWPDDTRTTEWSIEVTFASENVANAFRERWGERLSGGFDD</sequence>
<reference evidence="1 2" key="1">
    <citation type="submission" date="2018-11" db="EMBL/GenBank/DDBJ databases">
        <title>Genome squencing of methanotrophic bacteria isolated from alkaline groundwater in Korea.</title>
        <authorList>
            <person name="Nguyen L.N."/>
        </authorList>
    </citation>
    <scope>NUCLEOTIDE SEQUENCE [LARGE SCALE GENOMIC DNA]</scope>
    <source>
        <strain evidence="1 2">GW6</strain>
    </source>
</reference>
<dbReference type="EMBL" id="CP034086">
    <property type="protein sequence ID" value="AZG78287.1"/>
    <property type="molecule type" value="Genomic_DNA"/>
</dbReference>